<accession>A0A6C2UJV7</accession>
<dbReference type="AlphaFoldDB" id="A0A6C2UJV7"/>
<keyword evidence="6" id="KW-0106">Calcium</keyword>
<dbReference type="GO" id="GO:0005737">
    <property type="term" value="C:cytoplasm"/>
    <property type="evidence" value="ECO:0007669"/>
    <property type="project" value="TreeGrafter"/>
</dbReference>
<dbReference type="Pfam" id="PF00884">
    <property type="entry name" value="Sulfatase"/>
    <property type="match status" value="1"/>
</dbReference>
<dbReference type="InterPro" id="IPR000917">
    <property type="entry name" value="Sulfatase_N"/>
</dbReference>
<dbReference type="InterPro" id="IPR024607">
    <property type="entry name" value="Sulfatase_CS"/>
</dbReference>
<protein>
    <submittedName>
        <fullName evidence="8">Choline-sulfatase</fullName>
    </submittedName>
</protein>
<dbReference type="CDD" id="cd16030">
    <property type="entry name" value="iduronate-2-sulfatase"/>
    <property type="match status" value="1"/>
</dbReference>
<dbReference type="EMBL" id="CAAHFH010000001">
    <property type="protein sequence ID" value="VGO20505.1"/>
    <property type="molecule type" value="Genomic_DNA"/>
</dbReference>
<evidence type="ECO:0000256" key="5">
    <source>
        <dbReference type="ARBA" id="ARBA00022801"/>
    </source>
</evidence>
<dbReference type="PROSITE" id="PS00523">
    <property type="entry name" value="SULFATASE_1"/>
    <property type="match status" value="1"/>
</dbReference>
<evidence type="ECO:0000256" key="2">
    <source>
        <dbReference type="ARBA" id="ARBA00008779"/>
    </source>
</evidence>
<keyword evidence="5" id="KW-0378">Hydrolase</keyword>
<keyword evidence="4" id="KW-0732">Signal</keyword>
<evidence type="ECO:0000313" key="9">
    <source>
        <dbReference type="Proteomes" id="UP000346198"/>
    </source>
</evidence>
<dbReference type="SUPFAM" id="SSF53649">
    <property type="entry name" value="Alkaline phosphatase-like"/>
    <property type="match status" value="1"/>
</dbReference>
<sequence>MNPYFTTRFAGDTEARNFLPSLCLRASVVKTSRTLHLGAAFLALISLCLQNTQASPKNVLLICIDDLRPELASFGASYVKSPNIDKLAAQGRPFLHHYVNAPSCGPSRFTLLTGRYGPAGNSALFERAGEMAKTPDAVPPSMPEWFRTHGYTTVSVGKVSHHPGGRGGADWSDDSKIEMPNAWDRHLMPVGEWQHPRGMMHGLANGEIRVKTGDMDVFQSVEGPDTIYPDGLIVNEALDQLGELAADKKKPFFLAVGIIKPHLPFGAPKKYLDLYEGVELPPIPHSEKPTGKTTWHGSGEYMKYNQWGKDPRKDATFATEVRRHYAACVSYADAQVGKIIAKLAATGADKNTVVILWGDHGWHLGEHSIWGKHSLFEESLHSPLIVYYPGIGKPGIKTDAVVETLDIFPTLCDLTDLPAPDFAQGISLSPQLSNPEATGHTALAYKSDANTLRTATHRITVHKGGEVELYGHTTDGSETLNIADQNPALVAELKQQLSEKLAKKEG</sequence>
<dbReference type="Proteomes" id="UP000346198">
    <property type="component" value="Unassembled WGS sequence"/>
</dbReference>
<dbReference type="PANTHER" id="PTHR45953:SF1">
    <property type="entry name" value="IDURONATE 2-SULFATASE"/>
    <property type="match status" value="1"/>
</dbReference>
<dbReference type="GO" id="GO:0004423">
    <property type="term" value="F:iduronate-2-sulfatase activity"/>
    <property type="evidence" value="ECO:0007669"/>
    <property type="project" value="InterPro"/>
</dbReference>
<keyword evidence="3" id="KW-0479">Metal-binding</keyword>
<dbReference type="InterPro" id="IPR035874">
    <property type="entry name" value="IDS"/>
</dbReference>
<gene>
    <name evidence="8" type="primary">betC_41</name>
    <name evidence="8" type="ORF">SCARR_02568</name>
</gene>
<organism evidence="8 9">
    <name type="scientific">Pontiella sulfatireligans</name>
    <dbReference type="NCBI Taxonomy" id="2750658"/>
    <lineage>
        <taxon>Bacteria</taxon>
        <taxon>Pseudomonadati</taxon>
        <taxon>Kiritimatiellota</taxon>
        <taxon>Kiritimatiellia</taxon>
        <taxon>Kiritimatiellales</taxon>
        <taxon>Pontiellaceae</taxon>
        <taxon>Pontiella</taxon>
    </lineage>
</organism>
<keyword evidence="9" id="KW-1185">Reference proteome</keyword>
<evidence type="ECO:0000313" key="8">
    <source>
        <dbReference type="EMBL" id="VGO20505.1"/>
    </source>
</evidence>
<dbReference type="PANTHER" id="PTHR45953">
    <property type="entry name" value="IDURONATE 2-SULFATASE"/>
    <property type="match status" value="1"/>
</dbReference>
<evidence type="ECO:0000256" key="6">
    <source>
        <dbReference type="ARBA" id="ARBA00022837"/>
    </source>
</evidence>
<evidence type="ECO:0000259" key="7">
    <source>
        <dbReference type="Pfam" id="PF00884"/>
    </source>
</evidence>
<evidence type="ECO:0000256" key="4">
    <source>
        <dbReference type="ARBA" id="ARBA00022729"/>
    </source>
</evidence>
<proteinExistence type="inferred from homology"/>
<comment type="cofactor">
    <cofactor evidence="1">
        <name>Ca(2+)</name>
        <dbReference type="ChEBI" id="CHEBI:29108"/>
    </cofactor>
</comment>
<name>A0A6C2UJV7_9BACT</name>
<dbReference type="Gene3D" id="3.40.720.10">
    <property type="entry name" value="Alkaline Phosphatase, subunit A"/>
    <property type="match status" value="1"/>
</dbReference>
<dbReference type="GO" id="GO:0046872">
    <property type="term" value="F:metal ion binding"/>
    <property type="evidence" value="ECO:0007669"/>
    <property type="project" value="UniProtKB-KW"/>
</dbReference>
<evidence type="ECO:0000256" key="1">
    <source>
        <dbReference type="ARBA" id="ARBA00001913"/>
    </source>
</evidence>
<feature type="domain" description="Sulfatase N-terminal" evidence="7">
    <location>
        <begin position="57"/>
        <end position="416"/>
    </location>
</feature>
<dbReference type="InterPro" id="IPR017850">
    <property type="entry name" value="Alkaline_phosphatase_core_sf"/>
</dbReference>
<reference evidence="8 9" key="1">
    <citation type="submission" date="2019-04" db="EMBL/GenBank/DDBJ databases">
        <authorList>
            <person name="Van Vliet M D."/>
        </authorList>
    </citation>
    <scope>NUCLEOTIDE SEQUENCE [LARGE SCALE GENOMIC DNA]</scope>
    <source>
        <strain evidence="8 9">F21</strain>
    </source>
</reference>
<comment type="similarity">
    <text evidence="2">Belongs to the sulfatase family.</text>
</comment>
<evidence type="ECO:0000256" key="3">
    <source>
        <dbReference type="ARBA" id="ARBA00022723"/>
    </source>
</evidence>